<dbReference type="Proteomes" id="UP001152795">
    <property type="component" value="Unassembled WGS sequence"/>
</dbReference>
<dbReference type="GO" id="GO:0003676">
    <property type="term" value="F:nucleic acid binding"/>
    <property type="evidence" value="ECO:0007669"/>
    <property type="project" value="InterPro"/>
</dbReference>
<evidence type="ECO:0000259" key="1">
    <source>
        <dbReference type="Pfam" id="PF13358"/>
    </source>
</evidence>
<comment type="caution">
    <text evidence="2">The sequence shown here is derived from an EMBL/GenBank/DDBJ whole genome shotgun (WGS) entry which is preliminary data.</text>
</comment>
<sequence length="132" mass="14732">MAMLLWGNAVSSQVFNFFFEASEATNMFSGRPAIEVGDIIVMDNLAVHHYDGGYILEEYPEVMGVELIFTPTYSPDLNPVEMCFAKVKLNGELSDAVHENLKLAVMDAIETVTPSDMAGYYRATSYMFPKLE</sequence>
<dbReference type="InterPro" id="IPR038717">
    <property type="entry name" value="Tc1-like_DDE_dom"/>
</dbReference>
<dbReference type="EMBL" id="CACRXK020000838">
    <property type="protein sequence ID" value="CAB3985191.1"/>
    <property type="molecule type" value="Genomic_DNA"/>
</dbReference>
<evidence type="ECO:0000313" key="3">
    <source>
        <dbReference type="Proteomes" id="UP001152795"/>
    </source>
</evidence>
<keyword evidence="3" id="KW-1185">Reference proteome</keyword>
<proteinExistence type="predicted"/>
<feature type="domain" description="Tc1-like transposase DDE" evidence="1">
    <location>
        <begin position="11"/>
        <end position="89"/>
    </location>
</feature>
<protein>
    <recommendedName>
        <fullName evidence="1">Tc1-like transposase DDE domain-containing protein</fullName>
    </recommendedName>
</protein>
<reference evidence="2" key="1">
    <citation type="submission" date="2020-04" db="EMBL/GenBank/DDBJ databases">
        <authorList>
            <person name="Alioto T."/>
            <person name="Alioto T."/>
            <person name="Gomez Garrido J."/>
        </authorList>
    </citation>
    <scope>NUCLEOTIDE SEQUENCE</scope>
    <source>
        <strain evidence="2">A484AB</strain>
    </source>
</reference>
<dbReference type="AlphaFoldDB" id="A0A7D9DK87"/>
<evidence type="ECO:0000313" key="2">
    <source>
        <dbReference type="EMBL" id="CAB3985191.1"/>
    </source>
</evidence>
<gene>
    <name evidence="2" type="ORF">PACLA_8A046501</name>
</gene>
<dbReference type="Gene3D" id="3.30.420.10">
    <property type="entry name" value="Ribonuclease H-like superfamily/Ribonuclease H"/>
    <property type="match status" value="1"/>
</dbReference>
<dbReference type="InterPro" id="IPR036397">
    <property type="entry name" value="RNaseH_sf"/>
</dbReference>
<accession>A0A7D9DK87</accession>
<dbReference type="Pfam" id="PF13358">
    <property type="entry name" value="DDE_3"/>
    <property type="match status" value="1"/>
</dbReference>
<dbReference type="OrthoDB" id="9996331at2759"/>
<name>A0A7D9DK87_PARCT</name>
<organism evidence="2 3">
    <name type="scientific">Paramuricea clavata</name>
    <name type="common">Red gorgonian</name>
    <name type="synonym">Violescent sea-whip</name>
    <dbReference type="NCBI Taxonomy" id="317549"/>
    <lineage>
        <taxon>Eukaryota</taxon>
        <taxon>Metazoa</taxon>
        <taxon>Cnidaria</taxon>
        <taxon>Anthozoa</taxon>
        <taxon>Octocorallia</taxon>
        <taxon>Malacalcyonacea</taxon>
        <taxon>Plexauridae</taxon>
        <taxon>Paramuricea</taxon>
    </lineage>
</organism>